<feature type="transmembrane region" description="Helical" evidence="2">
    <location>
        <begin position="269"/>
        <end position="286"/>
    </location>
</feature>
<dbReference type="CDD" id="cd21809">
    <property type="entry name" value="ABC-2_lan_permease-like"/>
    <property type="match status" value="1"/>
</dbReference>
<dbReference type="Gene3D" id="3.40.30.10">
    <property type="entry name" value="Glutaredoxin"/>
    <property type="match status" value="1"/>
</dbReference>
<evidence type="ECO:0000256" key="1">
    <source>
        <dbReference type="ARBA" id="ARBA00023284"/>
    </source>
</evidence>
<keyword evidence="2" id="KW-0812">Transmembrane</keyword>
<dbReference type="EMBL" id="RJTW01000007">
    <property type="protein sequence ID" value="ROH90429.1"/>
    <property type="molecule type" value="Genomic_DNA"/>
</dbReference>
<dbReference type="PANTHER" id="PTHR42852:SF13">
    <property type="entry name" value="PROTEIN DIPZ"/>
    <property type="match status" value="1"/>
</dbReference>
<evidence type="ECO:0000256" key="2">
    <source>
        <dbReference type="SAM" id="Phobius"/>
    </source>
</evidence>
<dbReference type="GeneID" id="301714443"/>
<keyword evidence="2" id="KW-0472">Membrane</keyword>
<feature type="domain" description="Thioredoxin" evidence="3">
    <location>
        <begin position="592"/>
        <end position="732"/>
    </location>
</feature>
<dbReference type="InterPro" id="IPR036249">
    <property type="entry name" value="Thioredoxin-like_sf"/>
</dbReference>
<dbReference type="RefSeq" id="WP_123279354.1">
    <property type="nucleotide sequence ID" value="NZ_JALRGU010000244.1"/>
</dbReference>
<dbReference type="PANTHER" id="PTHR42852">
    <property type="entry name" value="THIOL:DISULFIDE INTERCHANGE PROTEIN DSBE"/>
    <property type="match status" value="1"/>
</dbReference>
<evidence type="ECO:0000259" key="3">
    <source>
        <dbReference type="PROSITE" id="PS51352"/>
    </source>
</evidence>
<name>A0ABX9X3Q2_9FLAO</name>
<dbReference type="PROSITE" id="PS00194">
    <property type="entry name" value="THIOREDOXIN_1"/>
    <property type="match status" value="1"/>
</dbReference>
<sequence length="733" mass="85134">MKKLITAINIEWLKIKGLGLIYTAIILGALIPFINFIPSLLSPDPIAKESLKYSIFEESISGSPLKYFTFFILLLFLIIAANRIAQTDHKNNGWQLMETQPVNKFQLYISKYVILLSLSFICIFSYFSFNIILSLAEYYIHPNPAKLLTFDVLWTLKTWIRIFAAILGIAALQLCFSVVFQGFIWSFLIGILGLGSNIYSIVEKKSFFFNPYSSLYTFWNAPEIRDLNYFISHSEYISFFWMAVFLVIGYFWYSKKGFKNAFLKNKKQIVISTVLLIAGTGLLYFIQKPKPYTSVGSETSISGTLETDLKIDSVKIVSKEFHKKIGAVAVKNNTFNWSTSHNLPLDEYILEIGNKKLEVVMGNGDWFDFDIKLNNTKITFNLKSNRKSDQVYNKTESSFGIDFWLALENQNLNNNPEKFYELALSDWDDNKKKLDHYANAENNGLSEDYKAYRKQLMAVQYLNEINNYRRMTSWSDPKFAPPKLFLNELNENILKPTPLLSKNDDYLQYKLDQMLTDDDQRSNTDSILFAKINLLPQGKTKDQLLSKHLLKSIEIQTDSAFRNKLFAAEISKVNGTDYKKMLYSKLEQINISQKGSPFPELKLLQDNGSSQNLSKYKGKYIVIDFWASWCGPCKQIRPVFETRSYQYRNDKNIQFISISLDQEKSKWLNYLKTKPSNIPQYWLENAEQFMNKYKIQSIPRFIIIDPEGKIFNFNSPFPDEDNFVEALDKLKKY</sequence>
<protein>
    <submittedName>
        <fullName evidence="4">Thioredoxin</fullName>
    </submittedName>
</protein>
<organism evidence="4 5">
    <name type="scientific">Chryseobacterium cucumeris</name>
    <dbReference type="NCBI Taxonomy" id="1813611"/>
    <lineage>
        <taxon>Bacteria</taxon>
        <taxon>Pseudomonadati</taxon>
        <taxon>Bacteroidota</taxon>
        <taxon>Flavobacteriia</taxon>
        <taxon>Flavobacteriales</taxon>
        <taxon>Weeksellaceae</taxon>
        <taxon>Chryseobacterium group</taxon>
        <taxon>Chryseobacterium</taxon>
    </lineage>
</organism>
<proteinExistence type="predicted"/>
<feature type="transmembrane region" description="Helical" evidence="2">
    <location>
        <begin position="20"/>
        <end position="41"/>
    </location>
</feature>
<dbReference type="CDD" id="cd02966">
    <property type="entry name" value="TlpA_like_family"/>
    <property type="match status" value="1"/>
</dbReference>
<evidence type="ECO:0000313" key="4">
    <source>
        <dbReference type="EMBL" id="ROH90429.1"/>
    </source>
</evidence>
<feature type="transmembrane region" description="Helical" evidence="2">
    <location>
        <begin position="112"/>
        <end position="139"/>
    </location>
</feature>
<keyword evidence="1" id="KW-0676">Redox-active center</keyword>
<keyword evidence="2" id="KW-1133">Transmembrane helix</keyword>
<feature type="transmembrane region" description="Helical" evidence="2">
    <location>
        <begin position="183"/>
        <end position="202"/>
    </location>
</feature>
<dbReference type="InterPro" id="IPR012336">
    <property type="entry name" value="Thioredoxin-like_fold"/>
</dbReference>
<dbReference type="Pfam" id="PF12730">
    <property type="entry name" value="ABC2_membrane_4"/>
    <property type="match status" value="1"/>
</dbReference>
<dbReference type="Proteomes" id="UP000281899">
    <property type="component" value="Unassembled WGS sequence"/>
</dbReference>
<keyword evidence="5" id="KW-1185">Reference proteome</keyword>
<evidence type="ECO:0000313" key="5">
    <source>
        <dbReference type="Proteomes" id="UP000281899"/>
    </source>
</evidence>
<comment type="caution">
    <text evidence="4">The sequence shown here is derived from an EMBL/GenBank/DDBJ whole genome shotgun (WGS) entry which is preliminary data.</text>
</comment>
<dbReference type="InterPro" id="IPR017937">
    <property type="entry name" value="Thioredoxin_CS"/>
</dbReference>
<feature type="transmembrane region" description="Helical" evidence="2">
    <location>
        <begin position="236"/>
        <end position="253"/>
    </location>
</feature>
<dbReference type="PROSITE" id="PS51352">
    <property type="entry name" value="THIOREDOXIN_2"/>
    <property type="match status" value="1"/>
</dbReference>
<feature type="transmembrane region" description="Helical" evidence="2">
    <location>
        <begin position="67"/>
        <end position="85"/>
    </location>
</feature>
<dbReference type="Pfam" id="PF13905">
    <property type="entry name" value="Thioredoxin_8"/>
    <property type="match status" value="1"/>
</dbReference>
<gene>
    <name evidence="4" type="ORF">EGI15_17350</name>
</gene>
<dbReference type="InterPro" id="IPR050553">
    <property type="entry name" value="Thioredoxin_ResA/DsbE_sf"/>
</dbReference>
<reference evidence="4 5" key="1">
    <citation type="submission" date="2018-11" db="EMBL/GenBank/DDBJ databases">
        <title>Proposal to divide the Flavobacteriaceae and reorganize its genera based on Amino Acid Identity values calculated from whole genome sequences.</title>
        <authorList>
            <person name="Nicholson A.C."/>
            <person name="Gulvik C.A."/>
            <person name="Whitney A.M."/>
            <person name="Humrighouse B.W."/>
            <person name="Bell M."/>
            <person name="Holmes B."/>
            <person name="Steigerwalt A."/>
            <person name="Villarma A."/>
            <person name="Sheth M."/>
            <person name="Batra D."/>
            <person name="Pryor J."/>
            <person name="Bernardet J.-F."/>
            <person name="Hugo C."/>
            <person name="Kampfer P."/>
            <person name="Newman J."/>
            <person name="Mcquiston J.R."/>
        </authorList>
    </citation>
    <scope>NUCLEOTIDE SEQUENCE [LARGE SCALE GENOMIC DNA]</scope>
    <source>
        <strain evidence="4 5">G0235</strain>
    </source>
</reference>
<feature type="transmembrane region" description="Helical" evidence="2">
    <location>
        <begin position="159"/>
        <end position="176"/>
    </location>
</feature>
<dbReference type="SUPFAM" id="SSF52833">
    <property type="entry name" value="Thioredoxin-like"/>
    <property type="match status" value="1"/>
</dbReference>
<accession>A0ABX9X3Q2</accession>
<dbReference type="InterPro" id="IPR013766">
    <property type="entry name" value="Thioredoxin_domain"/>
</dbReference>